<dbReference type="VEuPathDB" id="FungiDB:EMCG_09175"/>
<keyword evidence="5 7" id="KW-0067">ATP-binding</keyword>
<evidence type="ECO:0000259" key="10">
    <source>
        <dbReference type="PROSITE" id="PS50968"/>
    </source>
</evidence>
<dbReference type="SUPFAM" id="SSF56059">
    <property type="entry name" value="Glutathione synthetase ATP-binding domain-like"/>
    <property type="match status" value="1"/>
</dbReference>
<evidence type="ECO:0000313" key="13">
    <source>
        <dbReference type="EMBL" id="KKZ64941.1"/>
    </source>
</evidence>
<dbReference type="InterPro" id="IPR011764">
    <property type="entry name" value="Biotin_carboxylation_dom"/>
</dbReference>
<accession>A0A0G2JA15</accession>
<keyword evidence="9" id="KW-0812">Transmembrane</keyword>
<dbReference type="FunFam" id="3.30.1490.20:FF:000003">
    <property type="entry name" value="acetyl-CoA carboxylase isoform X1"/>
    <property type="match status" value="1"/>
</dbReference>
<dbReference type="InterPro" id="IPR011054">
    <property type="entry name" value="Rudment_hybrid_motif"/>
</dbReference>
<dbReference type="Gene3D" id="2.40.100.10">
    <property type="entry name" value="Cyclophilin-like"/>
    <property type="match status" value="2"/>
</dbReference>
<keyword evidence="8" id="KW-0175">Coiled coil</keyword>
<gene>
    <name evidence="13" type="ORF">EMCG_09175</name>
</gene>
<proteinExistence type="predicted"/>
<dbReference type="SMART" id="SM00796">
    <property type="entry name" value="AHS1"/>
    <property type="match status" value="1"/>
</dbReference>
<dbReference type="Pfam" id="PF00364">
    <property type="entry name" value="Biotin_lipoyl"/>
    <property type="match status" value="1"/>
</dbReference>
<comment type="caution">
    <text evidence="13">The sequence shown here is derived from an EMBL/GenBank/DDBJ whole genome shotgun (WGS) entry which is preliminary data.</text>
</comment>
<dbReference type="InterPro" id="IPR003833">
    <property type="entry name" value="CT_C_D"/>
</dbReference>
<evidence type="ECO:0000313" key="14">
    <source>
        <dbReference type="Proteomes" id="UP000034164"/>
    </source>
</evidence>
<evidence type="ECO:0000256" key="6">
    <source>
        <dbReference type="ARBA" id="ARBA00023267"/>
    </source>
</evidence>
<dbReference type="SUPFAM" id="SSF160467">
    <property type="entry name" value="PH0987 N-terminal domain-like"/>
    <property type="match status" value="1"/>
</dbReference>
<feature type="coiled-coil region" evidence="8">
    <location>
        <begin position="1110"/>
        <end position="1137"/>
    </location>
</feature>
<sequence>MESLKTLLIANRGEIAVRIIRTAKALNVRTIAIYTEPDAVSTHVSLADESVLLEGSPTKAYVDGEQIIAIAKKYKADAIIPGYGFLSENTEFARMATQAGIAFAGPSPESIEAFGLKHRARELAIEAGVPIVPGTQSLVKDEDEAVESSKKLGFPVMLKATAGGGGMGLLTCHSEKEVRESFATVRSRGEALFKNAGMFIERYYPSSHHIEVQIFGNGLGKAVHFGERECSIQRRHQKVIEECPSPFVTKHPELRQKLCDAAVRLAESTKYASAGTIEYLVDDETGDFFFLEMNTRLQVEHGITELCYGVDLVELMMKQVDAQLSGKHGLDASYLQSLQSNPLNGAAIEARVYAENPARNFAPSPGTLQEVQWKNIPGSRFDSWVYRGTKVTANYDPLLAKVMYHSPSREETIKGMFTILSESKICGPPTNLDFLASILRDERFVEGNTLTQFLNAFRYKPAAIDVIGGGAYTLIEDYPGRPTIGRGFSHSGPMDPLAFRIANALVGNPVGLEGLEITLSGPDLLFLGPAIIALCGAPMVASLDGAPFPMWTRVKINAGQRFTIGKITDGGCRSYLAVYGGFPSIANWFGSKSTSPMVGVGGYQGRQLASGDLLSITDKLPEINGELSLPKSLIPEYTSHWELLALAGPYDEGYIIREDIEEFYHTTWKVSHNAARGGIRLIGPKPKWARTDGGEGGAHPSNLIEYGYPMGTLNWTGDDPCIFPVDCPDLGGFVSSTTIVKADYWRMGQMKAGDTIRYRRVTLEDALTLRRRVEVFVERVAACCSGKAKFEELSPLNYNNLPESKDPTDAAKAVVHQIEENGKKQPLVSYRQGGDDYLLIDYGHGAFDLNHRCRVTALIKALRETKGDITFSTGLIGTVGCGNSLSLYYNGLKIPQKKLVNYLCKLEVELGDLSQAKMPSRIYKLPLTFESKRQTAALQRYMETQRPYASYLPDNMDFVAKNNAFTRQEFENIYLTASFMVIAVGFFTALPLSLPVDPRQRMNCPKMNPSRVFTPEGQVSWGGSCMALYNVESPGGYQLTGMSIPGVDILGSKTGYSPERPWLFEDFDQISFYKVTEEEYERDMALFRSGRYQYKWEDVEFDMAEHNRLLESSQDEVTTIRARQREAQAEMLKLETELMERWTAEKAAGEIPMDAVAALLEDSDISIIEAPLNANVWKIEVQEGDEIAANQVVTILEAMKLEIAVQANASAAGGTVEKILVRPNDSVEAGNPIMLVRKGAKNN</sequence>
<protein>
    <submittedName>
        <fullName evidence="13">Urea carboxylase</fullName>
    </submittedName>
</protein>
<dbReference type="OrthoDB" id="196847at2759"/>
<feature type="domain" description="Lipoyl-binding" evidence="10">
    <location>
        <begin position="1157"/>
        <end position="1237"/>
    </location>
</feature>
<keyword evidence="3 7" id="KW-0547">Nucleotide-binding</keyword>
<dbReference type="GO" id="GO:0016787">
    <property type="term" value="F:hydrolase activity"/>
    <property type="evidence" value="ECO:0007669"/>
    <property type="project" value="UniProtKB-KW"/>
</dbReference>
<dbReference type="Pfam" id="PF02626">
    <property type="entry name" value="CT_A_B"/>
    <property type="match status" value="1"/>
</dbReference>
<dbReference type="Pfam" id="PF02786">
    <property type="entry name" value="CPSase_L_D2"/>
    <property type="match status" value="1"/>
</dbReference>
<evidence type="ECO:0000256" key="2">
    <source>
        <dbReference type="ARBA" id="ARBA00022598"/>
    </source>
</evidence>
<dbReference type="SUPFAM" id="SSF51230">
    <property type="entry name" value="Single hybrid motif"/>
    <property type="match status" value="1"/>
</dbReference>
<dbReference type="Gene3D" id="2.40.50.100">
    <property type="match status" value="1"/>
</dbReference>
<dbReference type="PROSITE" id="PS50979">
    <property type="entry name" value="BC"/>
    <property type="match status" value="1"/>
</dbReference>
<dbReference type="InterPro" id="IPR005479">
    <property type="entry name" value="CPAse_ATP-bd"/>
</dbReference>
<dbReference type="InterPro" id="IPR005481">
    <property type="entry name" value="BC-like_N"/>
</dbReference>
<dbReference type="PROSITE" id="PS00866">
    <property type="entry name" value="CPSASE_1"/>
    <property type="match status" value="1"/>
</dbReference>
<dbReference type="InterPro" id="IPR011761">
    <property type="entry name" value="ATP-grasp"/>
</dbReference>
<dbReference type="GO" id="GO:0046872">
    <property type="term" value="F:metal ion binding"/>
    <property type="evidence" value="ECO:0007669"/>
    <property type="project" value="InterPro"/>
</dbReference>
<dbReference type="Pfam" id="PF02785">
    <property type="entry name" value="Biotin_carb_C"/>
    <property type="match status" value="1"/>
</dbReference>
<keyword evidence="6" id="KW-0092">Biotin</keyword>
<keyword evidence="4" id="KW-0378">Hydrolase</keyword>
<evidence type="ECO:0000256" key="1">
    <source>
        <dbReference type="ARBA" id="ARBA00001953"/>
    </source>
</evidence>
<dbReference type="SUPFAM" id="SSF50891">
    <property type="entry name" value="Cyclophilin-like"/>
    <property type="match status" value="2"/>
</dbReference>
<evidence type="ECO:0000256" key="3">
    <source>
        <dbReference type="ARBA" id="ARBA00022741"/>
    </source>
</evidence>
<reference evidence="14" key="1">
    <citation type="journal article" date="2015" name="PLoS Genet.">
        <title>The dynamic genome and transcriptome of the human fungal pathogen Blastomyces and close relative Emmonsia.</title>
        <authorList>
            <person name="Munoz J.F."/>
            <person name="Gauthier G.M."/>
            <person name="Desjardins C.A."/>
            <person name="Gallo J.E."/>
            <person name="Holder J."/>
            <person name="Sullivan T.D."/>
            <person name="Marty A.J."/>
            <person name="Carmen J.C."/>
            <person name="Chen Z."/>
            <person name="Ding L."/>
            <person name="Gujja S."/>
            <person name="Magrini V."/>
            <person name="Misas E."/>
            <person name="Mitreva M."/>
            <person name="Priest M."/>
            <person name="Saif S."/>
            <person name="Whiston E.A."/>
            <person name="Young S."/>
            <person name="Zeng Q."/>
            <person name="Goldman W.E."/>
            <person name="Mardis E.R."/>
            <person name="Taylor J.W."/>
            <person name="McEwen J.G."/>
            <person name="Clay O.K."/>
            <person name="Klein B.S."/>
            <person name="Cuomo C.A."/>
        </authorList>
    </citation>
    <scope>NUCLEOTIDE SEQUENCE [LARGE SCALE GENOMIC DNA]</scope>
    <source>
        <strain evidence="14">UAMH 3008</strain>
    </source>
</reference>
<evidence type="ECO:0000256" key="8">
    <source>
        <dbReference type="SAM" id="Coils"/>
    </source>
</evidence>
<evidence type="ECO:0000256" key="4">
    <source>
        <dbReference type="ARBA" id="ARBA00022801"/>
    </source>
</evidence>
<dbReference type="InterPro" id="IPR005482">
    <property type="entry name" value="Biotin_COase_C"/>
</dbReference>
<name>A0A0G2JA15_9EURO</name>
<dbReference type="SMART" id="SM00797">
    <property type="entry name" value="AHS2"/>
    <property type="match status" value="1"/>
</dbReference>
<dbReference type="InterPro" id="IPR001882">
    <property type="entry name" value="Biotin_BS"/>
</dbReference>
<dbReference type="InterPro" id="IPR003778">
    <property type="entry name" value="CT_A_B"/>
</dbReference>
<feature type="domain" description="ATP-grasp" evidence="11">
    <location>
        <begin position="121"/>
        <end position="321"/>
    </location>
</feature>
<keyword evidence="9" id="KW-0472">Membrane</keyword>
<evidence type="ECO:0000259" key="12">
    <source>
        <dbReference type="PROSITE" id="PS50979"/>
    </source>
</evidence>
<dbReference type="SUPFAM" id="SSF51246">
    <property type="entry name" value="Rudiment single hybrid motif"/>
    <property type="match status" value="1"/>
</dbReference>
<dbReference type="InterPro" id="IPR029000">
    <property type="entry name" value="Cyclophilin-like_dom_sf"/>
</dbReference>
<dbReference type="SMART" id="SM00878">
    <property type="entry name" value="Biotin_carb_C"/>
    <property type="match status" value="1"/>
</dbReference>
<dbReference type="GO" id="GO:0005524">
    <property type="term" value="F:ATP binding"/>
    <property type="evidence" value="ECO:0007669"/>
    <property type="project" value="UniProtKB-UniRule"/>
</dbReference>
<organism evidence="13 14">
    <name type="scientific">[Emmonsia] crescens</name>
    <dbReference type="NCBI Taxonomy" id="73230"/>
    <lineage>
        <taxon>Eukaryota</taxon>
        <taxon>Fungi</taxon>
        <taxon>Dikarya</taxon>
        <taxon>Ascomycota</taxon>
        <taxon>Pezizomycotina</taxon>
        <taxon>Eurotiomycetes</taxon>
        <taxon>Eurotiomycetidae</taxon>
        <taxon>Onygenales</taxon>
        <taxon>Ajellomycetaceae</taxon>
        <taxon>Emergomyces</taxon>
    </lineage>
</organism>
<dbReference type="Pfam" id="PF00289">
    <property type="entry name" value="Biotin_carb_N"/>
    <property type="match status" value="1"/>
</dbReference>
<dbReference type="InterPro" id="IPR011053">
    <property type="entry name" value="Single_hybrid_motif"/>
</dbReference>
<dbReference type="EMBL" id="LCZI01000725">
    <property type="protein sequence ID" value="KKZ64941.1"/>
    <property type="molecule type" value="Genomic_DNA"/>
</dbReference>
<dbReference type="SUPFAM" id="SSF52440">
    <property type="entry name" value="PreATP-grasp domain"/>
    <property type="match status" value="1"/>
</dbReference>
<dbReference type="InterPro" id="IPR000089">
    <property type="entry name" value="Biotin_lipoyl"/>
</dbReference>
<dbReference type="AlphaFoldDB" id="A0A0G2JA15"/>
<comment type="cofactor">
    <cofactor evidence="1">
        <name>biotin</name>
        <dbReference type="ChEBI" id="CHEBI:57586"/>
    </cofactor>
</comment>
<dbReference type="Pfam" id="PF02682">
    <property type="entry name" value="CT_C_D"/>
    <property type="match status" value="1"/>
</dbReference>
<dbReference type="PROSITE" id="PS00867">
    <property type="entry name" value="CPSASE_2"/>
    <property type="match status" value="1"/>
</dbReference>
<dbReference type="PROSITE" id="PS50968">
    <property type="entry name" value="BIOTINYL_LIPOYL"/>
    <property type="match status" value="1"/>
</dbReference>
<dbReference type="GO" id="GO:0016874">
    <property type="term" value="F:ligase activity"/>
    <property type="evidence" value="ECO:0007669"/>
    <property type="project" value="UniProtKB-KW"/>
</dbReference>
<feature type="transmembrane region" description="Helical" evidence="9">
    <location>
        <begin position="973"/>
        <end position="992"/>
    </location>
</feature>
<evidence type="ECO:0000256" key="9">
    <source>
        <dbReference type="SAM" id="Phobius"/>
    </source>
</evidence>
<dbReference type="Gene3D" id="3.30.470.20">
    <property type="entry name" value="ATP-grasp fold, B domain"/>
    <property type="match status" value="1"/>
</dbReference>
<evidence type="ECO:0000256" key="5">
    <source>
        <dbReference type="ARBA" id="ARBA00022840"/>
    </source>
</evidence>
<dbReference type="PROSITE" id="PS50975">
    <property type="entry name" value="ATP_GRASP"/>
    <property type="match status" value="1"/>
</dbReference>
<keyword evidence="9" id="KW-1133">Transmembrane helix</keyword>
<dbReference type="InterPro" id="IPR050856">
    <property type="entry name" value="Biotin_carboxylase_complex"/>
</dbReference>
<dbReference type="PROSITE" id="PS00188">
    <property type="entry name" value="BIOTIN"/>
    <property type="match status" value="1"/>
</dbReference>
<feature type="domain" description="Biotin carboxylation" evidence="12">
    <location>
        <begin position="3"/>
        <end position="459"/>
    </location>
</feature>
<evidence type="ECO:0000256" key="7">
    <source>
        <dbReference type="PROSITE-ProRule" id="PRU00409"/>
    </source>
</evidence>
<dbReference type="CDD" id="cd06850">
    <property type="entry name" value="biotinyl_domain"/>
    <property type="match status" value="1"/>
</dbReference>
<evidence type="ECO:0000259" key="11">
    <source>
        <dbReference type="PROSITE" id="PS50975"/>
    </source>
</evidence>
<keyword evidence="2" id="KW-0436">Ligase</keyword>
<dbReference type="Proteomes" id="UP000034164">
    <property type="component" value="Unassembled WGS sequence"/>
</dbReference>
<dbReference type="PANTHER" id="PTHR18866">
    <property type="entry name" value="CARBOXYLASE:PYRUVATE/ACETYL-COA/PROPIONYL-COA CARBOXYLASE"/>
    <property type="match status" value="1"/>
</dbReference>
<dbReference type="InterPro" id="IPR016185">
    <property type="entry name" value="PreATP-grasp_dom_sf"/>
</dbReference>
<dbReference type="Gene3D" id="3.30.1360.40">
    <property type="match status" value="1"/>
</dbReference>
<dbReference type="PANTHER" id="PTHR18866:SF128">
    <property type="entry name" value="UREA AMIDOLYASE"/>
    <property type="match status" value="1"/>
</dbReference>